<dbReference type="AlphaFoldDB" id="A0A9N9DWD2"/>
<reference evidence="1" key="1">
    <citation type="submission" date="2021-06" db="EMBL/GenBank/DDBJ databases">
        <authorList>
            <person name="Kallberg Y."/>
            <person name="Tangrot J."/>
            <person name="Rosling A."/>
        </authorList>
    </citation>
    <scope>NUCLEOTIDE SEQUENCE</scope>
    <source>
        <strain evidence="1">UK204</strain>
    </source>
</reference>
<accession>A0A9N9DWD2</accession>
<dbReference type="EMBL" id="CAJVPQ010004609">
    <property type="protein sequence ID" value="CAG8655213.1"/>
    <property type="molecule type" value="Genomic_DNA"/>
</dbReference>
<keyword evidence="2" id="KW-1185">Reference proteome</keyword>
<name>A0A9N9DWD2_9GLOM</name>
<dbReference type="Proteomes" id="UP000789570">
    <property type="component" value="Unassembled WGS sequence"/>
</dbReference>
<organism evidence="1 2">
    <name type="scientific">Funneliformis caledonium</name>
    <dbReference type="NCBI Taxonomy" id="1117310"/>
    <lineage>
        <taxon>Eukaryota</taxon>
        <taxon>Fungi</taxon>
        <taxon>Fungi incertae sedis</taxon>
        <taxon>Mucoromycota</taxon>
        <taxon>Glomeromycotina</taxon>
        <taxon>Glomeromycetes</taxon>
        <taxon>Glomerales</taxon>
        <taxon>Glomeraceae</taxon>
        <taxon>Funneliformis</taxon>
    </lineage>
</organism>
<gene>
    <name evidence="1" type="ORF">FCALED_LOCUS11277</name>
</gene>
<evidence type="ECO:0000313" key="1">
    <source>
        <dbReference type="EMBL" id="CAG8655213.1"/>
    </source>
</evidence>
<sequence>MFEFLSKLLERARPKTLVLLRIKRFLQEAKELDSDSNSIIEKQNVIIERLQLQVQSTYNKETLLTFDESNQNTNSTYLCDKHAFDVTFDSNLISLERAKKIKTISKDESTEYDLESEESDEEVIDKVQSNEEIKSLKQDEVNICEKLNTILREQKEKEMKSGKTIITSTTLNNIINISDKEINKSFINGRFDSYYYKDHDVAQQVLTHCSVRLEASILYESEYFKLEQTFAIDMTIYIINRLFHMNEDLLDIEW</sequence>
<evidence type="ECO:0000313" key="2">
    <source>
        <dbReference type="Proteomes" id="UP000789570"/>
    </source>
</evidence>
<protein>
    <submittedName>
        <fullName evidence="1">16428_t:CDS:1</fullName>
    </submittedName>
</protein>
<proteinExistence type="predicted"/>
<comment type="caution">
    <text evidence="1">The sequence shown here is derived from an EMBL/GenBank/DDBJ whole genome shotgun (WGS) entry which is preliminary data.</text>
</comment>